<evidence type="ECO:0000313" key="9">
    <source>
        <dbReference type="Proteomes" id="UP001595685"/>
    </source>
</evidence>
<feature type="transmembrane region" description="Helical" evidence="6">
    <location>
        <begin position="117"/>
        <end position="136"/>
    </location>
</feature>
<keyword evidence="6" id="KW-0472">Membrane</keyword>
<evidence type="ECO:0000256" key="3">
    <source>
        <dbReference type="ARBA" id="ARBA00016116"/>
    </source>
</evidence>
<dbReference type="EC" id="7.1.1.8" evidence="2"/>
<feature type="transmembrane region" description="Helical" evidence="6">
    <location>
        <begin position="259"/>
        <end position="285"/>
    </location>
</feature>
<proteinExistence type="predicted"/>
<name>A0ABV7WHH7_9MICO</name>
<evidence type="ECO:0000256" key="4">
    <source>
        <dbReference type="ARBA" id="ARBA00029351"/>
    </source>
</evidence>
<feature type="transmembrane region" description="Helical" evidence="6">
    <location>
        <begin position="379"/>
        <end position="396"/>
    </location>
</feature>
<feature type="domain" description="Cytochrome b/b6 N-terminal region profile" evidence="7">
    <location>
        <begin position="19"/>
        <end position="245"/>
    </location>
</feature>
<dbReference type="InterPro" id="IPR016174">
    <property type="entry name" value="Di-haem_cyt_TM"/>
</dbReference>
<feature type="transmembrane region" description="Helical" evidence="6">
    <location>
        <begin position="416"/>
        <end position="435"/>
    </location>
</feature>
<evidence type="ECO:0000256" key="2">
    <source>
        <dbReference type="ARBA" id="ARBA00012951"/>
    </source>
</evidence>
<comment type="catalytic activity">
    <reaction evidence="4">
        <text>a quinol + 2 Fe(III)-[cytochrome c](out) = a quinone + 2 Fe(II)-[cytochrome c](out) + 2 H(+)(out)</text>
        <dbReference type="Rhea" id="RHEA:11484"/>
        <dbReference type="Rhea" id="RHEA-COMP:10350"/>
        <dbReference type="Rhea" id="RHEA-COMP:14399"/>
        <dbReference type="ChEBI" id="CHEBI:15378"/>
        <dbReference type="ChEBI" id="CHEBI:24646"/>
        <dbReference type="ChEBI" id="CHEBI:29033"/>
        <dbReference type="ChEBI" id="CHEBI:29034"/>
        <dbReference type="ChEBI" id="CHEBI:132124"/>
        <dbReference type="EC" id="7.1.1.8"/>
    </reaction>
</comment>
<accession>A0ABV7WHH7</accession>
<dbReference type="PROSITE" id="PS51002">
    <property type="entry name" value="CYTB_NTER"/>
    <property type="match status" value="1"/>
</dbReference>
<keyword evidence="6" id="KW-0812">Transmembrane</keyword>
<feature type="transmembrane region" description="Helical" evidence="6">
    <location>
        <begin position="148"/>
        <end position="168"/>
    </location>
</feature>
<sequence length="569" mass="62273">MSQTAAPARPAPKTTAAKLAGFADSRLGLTGPIKANARKIFPDHWSFMLGEIALYSFVILLLTGVFLTFFYIPSVGLVEYDGPYEPMQGKLVSEAFASTVNMSFEVRGGLLMRQIHHWSALVFVASTVVHMMRVFFTGAFRRPRELNWVIGAVLALLAIVEGFAGYSLPDDLLSGTGLRIASAIILSIPLIGTYVHFFAFGGEFPGEAFIPRLYTIHVLLVPAIFLALIAAHLFLVVLHKHTQYPGPGRTNSNVVGYPLLPVYIAKAGGFFFIVFGVIALISALVQINPVWSYGPYDPSPVTAGAQPDWYMGWLDGAVRVMPGWLEVVLFEWTLSLNILIPAVVIPGLLTTVLVAYPWIERLATGDAREHHLLDRPRNAPTRTGLGVMGLTFYVILWANGGNDILATHLHLSINDITRATGVLMFVAPPIAYVITKRICLGLQRRDRDRVLHGVETGQVFRLDTGEVLERHAPMSAYDQWTLVQHDAYTPIEPGPATDANGVKRKGAWADGITRRLSRFYFEDRVDPVTPAELAAAHSHGDHDAIDAAHGHDALDSGTEVRREVGSGQA</sequence>
<keyword evidence="9" id="KW-1185">Reference proteome</keyword>
<keyword evidence="6" id="KW-1133">Transmembrane helix</keyword>
<feature type="transmembrane region" description="Helical" evidence="6">
    <location>
        <begin position="214"/>
        <end position="238"/>
    </location>
</feature>
<dbReference type="InterPro" id="IPR005797">
    <property type="entry name" value="Cyt_b/b6_N"/>
</dbReference>
<dbReference type="PANTHER" id="PTHR19271">
    <property type="entry name" value="CYTOCHROME B"/>
    <property type="match status" value="1"/>
</dbReference>
<comment type="cofactor">
    <cofactor evidence="1">
        <name>heme</name>
        <dbReference type="ChEBI" id="CHEBI:30413"/>
    </cofactor>
</comment>
<comment type="caution">
    <text evidence="8">The sequence shown here is derived from an EMBL/GenBank/DDBJ whole genome shotgun (WGS) entry which is preliminary data.</text>
</comment>
<dbReference type="InterPro" id="IPR027387">
    <property type="entry name" value="Cytb/b6-like_sf"/>
</dbReference>
<dbReference type="SUPFAM" id="SSF81342">
    <property type="entry name" value="Transmembrane di-heme cytochromes"/>
    <property type="match status" value="1"/>
</dbReference>
<dbReference type="Gene3D" id="1.20.810.10">
    <property type="entry name" value="Cytochrome Bc1 Complex, Chain C"/>
    <property type="match status" value="1"/>
</dbReference>
<dbReference type="Pfam" id="PF13631">
    <property type="entry name" value="Cytochrom_B_N_2"/>
    <property type="match status" value="1"/>
</dbReference>
<feature type="transmembrane region" description="Helical" evidence="6">
    <location>
        <begin position="52"/>
        <end position="72"/>
    </location>
</feature>
<gene>
    <name evidence="8" type="ORF">ACFOLH_08485</name>
</gene>
<reference evidence="9" key="1">
    <citation type="journal article" date="2019" name="Int. J. Syst. Evol. Microbiol.">
        <title>The Global Catalogue of Microorganisms (GCM) 10K type strain sequencing project: providing services to taxonomists for standard genome sequencing and annotation.</title>
        <authorList>
            <consortium name="The Broad Institute Genomics Platform"/>
            <consortium name="The Broad Institute Genome Sequencing Center for Infectious Disease"/>
            <person name="Wu L."/>
            <person name="Ma J."/>
        </authorList>
    </citation>
    <scope>NUCLEOTIDE SEQUENCE [LARGE SCALE GENOMIC DNA]</scope>
    <source>
        <strain evidence="9">NCAIM B.02333</strain>
    </source>
</reference>
<evidence type="ECO:0000256" key="1">
    <source>
        <dbReference type="ARBA" id="ARBA00001971"/>
    </source>
</evidence>
<dbReference type="RefSeq" id="WP_340291364.1">
    <property type="nucleotide sequence ID" value="NZ_JBBEOI010000037.1"/>
</dbReference>
<feature type="transmembrane region" description="Helical" evidence="6">
    <location>
        <begin position="180"/>
        <end position="202"/>
    </location>
</feature>
<evidence type="ECO:0000256" key="5">
    <source>
        <dbReference type="ARBA" id="ARBA00029568"/>
    </source>
</evidence>
<evidence type="ECO:0000256" key="6">
    <source>
        <dbReference type="SAM" id="Phobius"/>
    </source>
</evidence>
<protein>
    <recommendedName>
        <fullName evidence="3">Cytochrome bc1 complex cytochrome b subunit</fullName>
        <ecNumber evidence="2">7.1.1.8</ecNumber>
    </recommendedName>
    <alternativeName>
        <fullName evidence="5">Cytochrome bc1 reductase complex subunit QcrB</fullName>
    </alternativeName>
</protein>
<dbReference type="EMBL" id="JBHRWW010000004">
    <property type="protein sequence ID" value="MFC3688377.1"/>
    <property type="molecule type" value="Genomic_DNA"/>
</dbReference>
<dbReference type="PANTHER" id="PTHR19271:SF16">
    <property type="entry name" value="CYTOCHROME B"/>
    <property type="match status" value="1"/>
</dbReference>
<evidence type="ECO:0000313" key="8">
    <source>
        <dbReference type="EMBL" id="MFC3688377.1"/>
    </source>
</evidence>
<dbReference type="Proteomes" id="UP001595685">
    <property type="component" value="Unassembled WGS sequence"/>
</dbReference>
<evidence type="ECO:0000259" key="7">
    <source>
        <dbReference type="PROSITE" id="PS51002"/>
    </source>
</evidence>
<organism evidence="8 9">
    <name type="scientific">Aquipuribacter hungaricus</name>
    <dbReference type="NCBI Taxonomy" id="545624"/>
    <lineage>
        <taxon>Bacteria</taxon>
        <taxon>Bacillati</taxon>
        <taxon>Actinomycetota</taxon>
        <taxon>Actinomycetes</taxon>
        <taxon>Micrococcales</taxon>
        <taxon>Intrasporangiaceae</taxon>
        <taxon>Aquipuribacter</taxon>
    </lineage>
</organism>